<keyword evidence="1" id="KW-0472">Membrane</keyword>
<proteinExistence type="predicted"/>
<dbReference type="AlphaFoldDB" id="A0A2P2NVU1"/>
<feature type="transmembrane region" description="Helical" evidence="1">
    <location>
        <begin position="20"/>
        <end position="52"/>
    </location>
</feature>
<reference evidence="2" key="1">
    <citation type="submission" date="2018-02" db="EMBL/GenBank/DDBJ databases">
        <title>Rhizophora mucronata_Transcriptome.</title>
        <authorList>
            <person name="Meera S.P."/>
            <person name="Sreeshan A."/>
            <person name="Augustine A."/>
        </authorList>
    </citation>
    <scope>NUCLEOTIDE SEQUENCE</scope>
    <source>
        <tissue evidence="2">Leaf</tissue>
    </source>
</reference>
<accession>A0A2P2NVU1</accession>
<dbReference type="EMBL" id="GGEC01066086">
    <property type="protein sequence ID" value="MBX46570.1"/>
    <property type="molecule type" value="Transcribed_RNA"/>
</dbReference>
<evidence type="ECO:0000256" key="1">
    <source>
        <dbReference type="SAM" id="Phobius"/>
    </source>
</evidence>
<sequence>MMGNAFCYYWLNNGVRLQHIFLPLTLFPSLFLLLTCENSFSWEVIFLVFFFWG</sequence>
<keyword evidence="1" id="KW-1133">Transmembrane helix</keyword>
<name>A0A2P2NVU1_RHIMU</name>
<protein>
    <submittedName>
        <fullName evidence="2">Uncharacterized protein</fullName>
    </submittedName>
</protein>
<keyword evidence="1" id="KW-0812">Transmembrane</keyword>
<organism evidence="2">
    <name type="scientific">Rhizophora mucronata</name>
    <name type="common">Asiatic mangrove</name>
    <dbReference type="NCBI Taxonomy" id="61149"/>
    <lineage>
        <taxon>Eukaryota</taxon>
        <taxon>Viridiplantae</taxon>
        <taxon>Streptophyta</taxon>
        <taxon>Embryophyta</taxon>
        <taxon>Tracheophyta</taxon>
        <taxon>Spermatophyta</taxon>
        <taxon>Magnoliopsida</taxon>
        <taxon>eudicotyledons</taxon>
        <taxon>Gunneridae</taxon>
        <taxon>Pentapetalae</taxon>
        <taxon>rosids</taxon>
        <taxon>fabids</taxon>
        <taxon>Malpighiales</taxon>
        <taxon>Rhizophoraceae</taxon>
        <taxon>Rhizophora</taxon>
    </lineage>
</organism>
<evidence type="ECO:0000313" key="2">
    <source>
        <dbReference type="EMBL" id="MBX46570.1"/>
    </source>
</evidence>